<feature type="domain" description="PX" evidence="9">
    <location>
        <begin position="165"/>
        <end position="282"/>
    </location>
</feature>
<accession>A0A2Y9LMA1</accession>
<name>A0A2Y9LMA1_DELLE</name>
<dbReference type="PANTHER" id="PTHR20939:SF1">
    <property type="entry name" value="SORTING NEXIN-20"/>
    <property type="match status" value="1"/>
</dbReference>
<dbReference type="InterPro" id="IPR036871">
    <property type="entry name" value="PX_dom_sf"/>
</dbReference>
<dbReference type="SUPFAM" id="SSF64268">
    <property type="entry name" value="PX domain"/>
    <property type="match status" value="1"/>
</dbReference>
<proteinExistence type="inferred from homology"/>
<keyword evidence="7" id="KW-0472">Membrane</keyword>
<keyword evidence="5" id="KW-0653">Protein transport</keyword>
<evidence type="ECO:0000256" key="3">
    <source>
        <dbReference type="ARBA" id="ARBA00022448"/>
    </source>
</evidence>
<keyword evidence="10" id="KW-1185">Reference proteome</keyword>
<keyword evidence="3" id="KW-0813">Transport</keyword>
<dbReference type="InParanoid" id="A0A2Y9LMA1"/>
<keyword evidence="6" id="KW-0446">Lipid-binding</keyword>
<evidence type="ECO:0000256" key="5">
    <source>
        <dbReference type="ARBA" id="ARBA00022927"/>
    </source>
</evidence>
<gene>
    <name evidence="11" type="primary">SNX20</name>
</gene>
<evidence type="ECO:0000256" key="7">
    <source>
        <dbReference type="ARBA" id="ARBA00023136"/>
    </source>
</evidence>
<dbReference type="GeneID" id="111164995"/>
<evidence type="ECO:0000256" key="4">
    <source>
        <dbReference type="ARBA" id="ARBA00022753"/>
    </source>
</evidence>
<dbReference type="FunFam" id="3.30.1520.10:FF:000025">
    <property type="entry name" value="Sorting nexin 20"/>
    <property type="match status" value="1"/>
</dbReference>
<evidence type="ECO:0000256" key="6">
    <source>
        <dbReference type="ARBA" id="ARBA00023121"/>
    </source>
</evidence>
<dbReference type="KEGG" id="dle:111164995"/>
<evidence type="ECO:0000259" key="9">
    <source>
        <dbReference type="PROSITE" id="PS50195"/>
    </source>
</evidence>
<dbReference type="GO" id="GO:0015031">
    <property type="term" value="P:protein transport"/>
    <property type="evidence" value="ECO:0007669"/>
    <property type="project" value="UniProtKB-KW"/>
</dbReference>
<dbReference type="Proteomes" id="UP000248483">
    <property type="component" value="Unplaced"/>
</dbReference>
<protein>
    <submittedName>
        <fullName evidence="11">Sorting nexin-20 isoform X1</fullName>
    </submittedName>
</protein>
<dbReference type="STRING" id="9749.A0A2Y9LMA1"/>
<feature type="compositionally biased region" description="Basic and acidic residues" evidence="8">
    <location>
        <begin position="129"/>
        <end position="138"/>
    </location>
</feature>
<dbReference type="GO" id="GO:0031901">
    <property type="term" value="C:early endosome membrane"/>
    <property type="evidence" value="ECO:0007669"/>
    <property type="project" value="UniProtKB-SubCell"/>
</dbReference>
<dbReference type="PANTHER" id="PTHR20939">
    <property type="entry name" value="SORTING NEXIN 20, 21"/>
    <property type="match status" value="1"/>
</dbReference>
<dbReference type="RefSeq" id="XP_022410819.1">
    <property type="nucleotide sequence ID" value="XM_022555111.2"/>
</dbReference>
<dbReference type="CDD" id="cd07300">
    <property type="entry name" value="PX_SNX20"/>
    <property type="match status" value="1"/>
</dbReference>
<dbReference type="SMART" id="SM00312">
    <property type="entry name" value="PX"/>
    <property type="match status" value="1"/>
</dbReference>
<feature type="compositionally biased region" description="Polar residues" evidence="8">
    <location>
        <begin position="139"/>
        <end position="149"/>
    </location>
</feature>
<dbReference type="FunCoup" id="A0A2Y9LMA1">
    <property type="interactions" value="361"/>
</dbReference>
<comment type="subcellular location">
    <subcellularLocation>
        <location evidence="1">Early endosome membrane</location>
        <topology evidence="1">Peripheral membrane protein</topology>
        <orientation evidence="1">Cytoplasmic side</orientation>
    </subcellularLocation>
</comment>
<dbReference type="CTD" id="124460"/>
<dbReference type="PROSITE" id="PS50195">
    <property type="entry name" value="PX"/>
    <property type="match status" value="1"/>
</dbReference>
<evidence type="ECO:0000313" key="10">
    <source>
        <dbReference type="Proteomes" id="UP000248483"/>
    </source>
</evidence>
<reference evidence="11" key="1">
    <citation type="submission" date="2025-08" db="UniProtKB">
        <authorList>
            <consortium name="RefSeq"/>
        </authorList>
    </citation>
    <scope>IDENTIFICATION</scope>
    <source>
        <tissue evidence="11">Blood</tissue>
    </source>
</reference>
<sequence>MAGVWELSKVAATGLLAQSLEQRAEGGHMTSLLDPWTLTGPETSGWTRVLYSAGVSPLMECPLLPPQRGSMGSEGGPVCPSEEAWTWQPWSMASPRNARSPGWTRPIAQCMAGTKPKASAPGPDLPRPGPEEHLDAHDSQSSNSSMTTRELQEYWRTQKRCWKHVKLLFEIASARIEEGRVSKFVMYQIVVIQTGSFDSNKAILERRYSDFEMLQKKLLKTFREEIEDVVFPKKHLMGNFTPEMISERKLALKEYLGLLYAIRCVRRSREFIDFLTRPELKEAFGCLRAGQYTKALDILVRTVPLQEKLTSHCPVMVVPSLCAMLVCHRDLECPAEAFAAGERALQCLQAREGHRYYAPLLDAMARLAYELGKDFVSLQKRLEENQLRKPAPRGFTLKELTVQEYLY</sequence>
<dbReference type="Pfam" id="PF00787">
    <property type="entry name" value="PX"/>
    <property type="match status" value="1"/>
</dbReference>
<evidence type="ECO:0000256" key="8">
    <source>
        <dbReference type="SAM" id="MobiDB-lite"/>
    </source>
</evidence>
<evidence type="ECO:0000256" key="1">
    <source>
        <dbReference type="ARBA" id="ARBA00004469"/>
    </source>
</evidence>
<dbReference type="AlphaFoldDB" id="A0A2Y9LMA1"/>
<dbReference type="Gene3D" id="3.30.1520.10">
    <property type="entry name" value="Phox-like domain"/>
    <property type="match status" value="1"/>
</dbReference>
<organism evidence="10 11">
    <name type="scientific">Delphinapterus leucas</name>
    <name type="common">Beluga whale</name>
    <dbReference type="NCBI Taxonomy" id="9749"/>
    <lineage>
        <taxon>Eukaryota</taxon>
        <taxon>Metazoa</taxon>
        <taxon>Chordata</taxon>
        <taxon>Craniata</taxon>
        <taxon>Vertebrata</taxon>
        <taxon>Euteleostomi</taxon>
        <taxon>Mammalia</taxon>
        <taxon>Eutheria</taxon>
        <taxon>Laurasiatheria</taxon>
        <taxon>Artiodactyla</taxon>
        <taxon>Whippomorpha</taxon>
        <taxon>Cetacea</taxon>
        <taxon>Odontoceti</taxon>
        <taxon>Monodontidae</taxon>
        <taxon>Delphinapterus</taxon>
    </lineage>
</organism>
<dbReference type="InterPro" id="IPR001683">
    <property type="entry name" value="PX_dom"/>
</dbReference>
<keyword evidence="4" id="KW-0967">Endosome</keyword>
<evidence type="ECO:0000313" key="11">
    <source>
        <dbReference type="RefSeq" id="XP_022410819.1"/>
    </source>
</evidence>
<comment type="similarity">
    <text evidence="2">Belongs to the sorting nexin family.</text>
</comment>
<dbReference type="GO" id="GO:1901981">
    <property type="term" value="F:phosphatidylinositol phosphate binding"/>
    <property type="evidence" value="ECO:0007669"/>
    <property type="project" value="TreeGrafter"/>
</dbReference>
<feature type="region of interest" description="Disordered" evidence="8">
    <location>
        <begin position="113"/>
        <end position="150"/>
    </location>
</feature>
<evidence type="ECO:0000256" key="2">
    <source>
        <dbReference type="ARBA" id="ARBA00010883"/>
    </source>
</evidence>
<dbReference type="InterPro" id="IPR039937">
    <property type="entry name" value="SNX20/SNX21"/>
</dbReference>